<comment type="caution">
    <text evidence="2">The sequence shown here is derived from an EMBL/GenBank/DDBJ whole genome shotgun (WGS) entry which is preliminary data.</text>
</comment>
<name>A0ABT4EGS8_PAEAL</name>
<dbReference type="Proteomes" id="UP001527090">
    <property type="component" value="Unassembled WGS sequence"/>
</dbReference>
<sequence length="176" mass="20015">MSETIIKIEPHATKRARERFGVKNDDAARWIREQFSTAVFIGDTVDSFGAPGRLYSNGEVIFGVAPLEMRIRTVYRPEHRHAELAQKVSDFLAKEIRKIERKSTKVKREASIKIAELNVESAQLELRKVTSRSESVNLACDARIRAIGEEIRELNRQINAADLDRHLALKTKAAYV</sequence>
<evidence type="ECO:0000313" key="2">
    <source>
        <dbReference type="EMBL" id="MCY9532929.1"/>
    </source>
</evidence>
<gene>
    <name evidence="2" type="ORF">M5X04_26835</name>
</gene>
<reference evidence="2 3" key="1">
    <citation type="submission" date="2022-05" db="EMBL/GenBank/DDBJ databases">
        <title>Genome Sequencing of Bee-Associated Microbes.</title>
        <authorList>
            <person name="Dunlap C."/>
        </authorList>
    </citation>
    <scope>NUCLEOTIDE SEQUENCE [LARGE SCALE GENOMIC DNA]</scope>
    <source>
        <strain evidence="2 3">NRRL NRS-750</strain>
    </source>
</reference>
<evidence type="ECO:0000256" key="1">
    <source>
        <dbReference type="SAM" id="Coils"/>
    </source>
</evidence>
<organism evidence="2 3">
    <name type="scientific">Paenibacillus alvei</name>
    <name type="common">Bacillus alvei</name>
    <dbReference type="NCBI Taxonomy" id="44250"/>
    <lineage>
        <taxon>Bacteria</taxon>
        <taxon>Bacillati</taxon>
        <taxon>Bacillota</taxon>
        <taxon>Bacilli</taxon>
        <taxon>Bacillales</taxon>
        <taxon>Paenibacillaceae</taxon>
        <taxon>Paenibacillus</taxon>
    </lineage>
</organism>
<dbReference type="EMBL" id="JAMDLY010000024">
    <property type="protein sequence ID" value="MCY9532929.1"/>
    <property type="molecule type" value="Genomic_DNA"/>
</dbReference>
<evidence type="ECO:0000313" key="3">
    <source>
        <dbReference type="Proteomes" id="UP001527090"/>
    </source>
</evidence>
<proteinExistence type="predicted"/>
<protein>
    <recommendedName>
        <fullName evidence="4">Phage protein</fullName>
    </recommendedName>
</protein>
<feature type="coiled-coil region" evidence="1">
    <location>
        <begin position="107"/>
        <end position="164"/>
    </location>
</feature>
<evidence type="ECO:0008006" key="4">
    <source>
        <dbReference type="Google" id="ProtNLM"/>
    </source>
</evidence>
<accession>A0ABT4EGS8</accession>
<dbReference type="RefSeq" id="WP_268633007.1">
    <property type="nucleotide sequence ID" value="NZ_JAMDLY010000024.1"/>
</dbReference>
<keyword evidence="1" id="KW-0175">Coiled coil</keyword>
<keyword evidence="3" id="KW-1185">Reference proteome</keyword>